<dbReference type="GO" id="GO:0003677">
    <property type="term" value="F:DNA binding"/>
    <property type="evidence" value="ECO:0007669"/>
    <property type="project" value="UniProtKB-KW"/>
</dbReference>
<dbReference type="Proteomes" id="UP000184363">
    <property type="component" value="Unassembled WGS sequence"/>
</dbReference>
<proteinExistence type="predicted"/>
<dbReference type="OrthoDB" id="9807558at2"/>
<dbReference type="PROSITE" id="PS51078">
    <property type="entry name" value="ICLR_ED"/>
    <property type="match status" value="1"/>
</dbReference>
<dbReference type="GO" id="GO:0045892">
    <property type="term" value="P:negative regulation of DNA-templated transcription"/>
    <property type="evidence" value="ECO:0007669"/>
    <property type="project" value="TreeGrafter"/>
</dbReference>
<evidence type="ECO:0000259" key="5">
    <source>
        <dbReference type="PROSITE" id="PS51078"/>
    </source>
</evidence>
<dbReference type="GO" id="GO:0045893">
    <property type="term" value="P:positive regulation of DNA-templated transcription"/>
    <property type="evidence" value="ECO:0007669"/>
    <property type="project" value="InterPro"/>
</dbReference>
<feature type="domain" description="IclR-ED" evidence="5">
    <location>
        <begin position="85"/>
        <end position="266"/>
    </location>
</feature>
<dbReference type="Gene3D" id="3.30.450.40">
    <property type="match status" value="1"/>
</dbReference>
<evidence type="ECO:0000256" key="2">
    <source>
        <dbReference type="ARBA" id="ARBA00023125"/>
    </source>
</evidence>
<dbReference type="InterPro" id="IPR036388">
    <property type="entry name" value="WH-like_DNA-bd_sf"/>
</dbReference>
<evidence type="ECO:0000313" key="6">
    <source>
        <dbReference type="EMBL" id="SHK56194.1"/>
    </source>
</evidence>
<dbReference type="Pfam" id="PF01614">
    <property type="entry name" value="IclR_C"/>
    <property type="match status" value="1"/>
</dbReference>
<dbReference type="AlphaFoldDB" id="A0A1M6TH12"/>
<dbReference type="InterPro" id="IPR014757">
    <property type="entry name" value="Tscrpt_reg_IclR_C"/>
</dbReference>
<accession>A0A1M6TH12</accession>
<organism evidence="6 7">
    <name type="scientific">Pseudonocardia thermophila</name>
    <dbReference type="NCBI Taxonomy" id="1848"/>
    <lineage>
        <taxon>Bacteria</taxon>
        <taxon>Bacillati</taxon>
        <taxon>Actinomycetota</taxon>
        <taxon>Actinomycetes</taxon>
        <taxon>Pseudonocardiales</taxon>
        <taxon>Pseudonocardiaceae</taxon>
        <taxon>Pseudonocardia</taxon>
    </lineage>
</organism>
<dbReference type="STRING" id="1848.SAMN05443637_10835"/>
<keyword evidence="7" id="KW-1185">Reference proteome</keyword>
<evidence type="ECO:0000313" key="7">
    <source>
        <dbReference type="Proteomes" id="UP000184363"/>
    </source>
</evidence>
<dbReference type="RefSeq" id="WP_084754833.1">
    <property type="nucleotide sequence ID" value="NZ_CALGVN010000008.1"/>
</dbReference>
<evidence type="ECO:0000259" key="4">
    <source>
        <dbReference type="PROSITE" id="PS51077"/>
    </source>
</evidence>
<dbReference type="GO" id="GO:0003700">
    <property type="term" value="F:DNA-binding transcription factor activity"/>
    <property type="evidence" value="ECO:0007669"/>
    <property type="project" value="TreeGrafter"/>
</dbReference>
<dbReference type="InterPro" id="IPR005471">
    <property type="entry name" value="Tscrpt_reg_IclR_N"/>
</dbReference>
<protein>
    <submittedName>
        <fullName evidence="6">Transcriptional regulator, IclR family</fullName>
    </submittedName>
</protein>
<dbReference type="NCBIfam" id="TIGR02431">
    <property type="entry name" value="pcaR_pcaU"/>
    <property type="match status" value="1"/>
</dbReference>
<dbReference type="EMBL" id="FRAP01000008">
    <property type="protein sequence ID" value="SHK56194.1"/>
    <property type="molecule type" value="Genomic_DNA"/>
</dbReference>
<dbReference type="InterPro" id="IPR050707">
    <property type="entry name" value="HTH_MetabolicPath_Reg"/>
</dbReference>
<dbReference type="PANTHER" id="PTHR30136:SF34">
    <property type="entry name" value="TRANSCRIPTIONAL REGULATOR"/>
    <property type="match status" value="1"/>
</dbReference>
<dbReference type="SUPFAM" id="SSF46785">
    <property type="entry name" value="Winged helix' DNA-binding domain"/>
    <property type="match status" value="1"/>
</dbReference>
<dbReference type="Pfam" id="PF09339">
    <property type="entry name" value="HTH_IclR"/>
    <property type="match status" value="1"/>
</dbReference>
<dbReference type="SMART" id="SM00346">
    <property type="entry name" value="HTH_ICLR"/>
    <property type="match status" value="1"/>
</dbReference>
<dbReference type="InterPro" id="IPR029016">
    <property type="entry name" value="GAF-like_dom_sf"/>
</dbReference>
<gene>
    <name evidence="6" type="ORF">SAMN05443637_10835</name>
</gene>
<evidence type="ECO:0000256" key="3">
    <source>
        <dbReference type="ARBA" id="ARBA00023163"/>
    </source>
</evidence>
<evidence type="ECO:0000256" key="1">
    <source>
        <dbReference type="ARBA" id="ARBA00023015"/>
    </source>
</evidence>
<dbReference type="PANTHER" id="PTHR30136">
    <property type="entry name" value="HELIX-TURN-HELIX TRANSCRIPTIONAL REGULATOR, ICLR FAMILY"/>
    <property type="match status" value="1"/>
</dbReference>
<reference evidence="6 7" key="1">
    <citation type="submission" date="2016-11" db="EMBL/GenBank/DDBJ databases">
        <authorList>
            <person name="Jaros S."/>
            <person name="Januszkiewicz K."/>
            <person name="Wedrychowicz H."/>
        </authorList>
    </citation>
    <scope>NUCLEOTIDE SEQUENCE [LARGE SCALE GENOMIC DNA]</scope>
    <source>
        <strain evidence="6 7">DSM 43832</strain>
    </source>
</reference>
<keyword evidence="1" id="KW-0805">Transcription regulation</keyword>
<sequence length="268" mass="29563">MAAAPDQGTGEDAAEKPEREPYFIKSVERVFAVIKAFDEDHPEMTLADIARITGLDRGAARRFLLTLVDLGYVAQNGRMFSLRPRILELGYAYLSSLSLPEIALPVMEDLVRRVGESCALSVLDDTDVVFVARVPTRRFLSVSINVGARFPAHTSSMGRVLLAGQPDDWLDRYLETVSPEHLTDKTVTDPQELRRTLMQVREQGWALLDQELAEGVRSLAVPLRDKSGKVVAALNVSSHAADVETVHQYLPDVLEAAAAIEEGLGRIR</sequence>
<dbReference type="InterPro" id="IPR036390">
    <property type="entry name" value="WH_DNA-bd_sf"/>
</dbReference>
<dbReference type="InterPro" id="IPR012794">
    <property type="entry name" value="PcaR_PcaU"/>
</dbReference>
<dbReference type="Gene3D" id="1.10.10.10">
    <property type="entry name" value="Winged helix-like DNA-binding domain superfamily/Winged helix DNA-binding domain"/>
    <property type="match status" value="1"/>
</dbReference>
<name>A0A1M6TH12_PSETH</name>
<dbReference type="GO" id="GO:0046278">
    <property type="term" value="P:3,4-dihydroxybenzoate metabolic process"/>
    <property type="evidence" value="ECO:0007669"/>
    <property type="project" value="InterPro"/>
</dbReference>
<dbReference type="SUPFAM" id="SSF55781">
    <property type="entry name" value="GAF domain-like"/>
    <property type="match status" value="1"/>
</dbReference>
<keyword evidence="2" id="KW-0238">DNA-binding</keyword>
<feature type="domain" description="HTH iclR-type" evidence="4">
    <location>
        <begin position="24"/>
        <end position="84"/>
    </location>
</feature>
<keyword evidence="3" id="KW-0804">Transcription</keyword>
<dbReference type="PROSITE" id="PS51077">
    <property type="entry name" value="HTH_ICLR"/>
    <property type="match status" value="1"/>
</dbReference>